<gene>
    <name evidence="1" type="ORF">U0070_006908</name>
</gene>
<organism evidence="1 2">
    <name type="scientific">Myodes glareolus</name>
    <name type="common">Bank vole</name>
    <name type="synonym">Clethrionomys glareolus</name>
    <dbReference type="NCBI Taxonomy" id="447135"/>
    <lineage>
        <taxon>Eukaryota</taxon>
        <taxon>Metazoa</taxon>
        <taxon>Chordata</taxon>
        <taxon>Craniata</taxon>
        <taxon>Vertebrata</taxon>
        <taxon>Euteleostomi</taxon>
        <taxon>Mammalia</taxon>
        <taxon>Eutheria</taxon>
        <taxon>Euarchontoglires</taxon>
        <taxon>Glires</taxon>
        <taxon>Rodentia</taxon>
        <taxon>Myomorpha</taxon>
        <taxon>Muroidea</taxon>
        <taxon>Cricetidae</taxon>
        <taxon>Arvicolinae</taxon>
        <taxon>Myodes</taxon>
    </lineage>
</organism>
<dbReference type="AlphaFoldDB" id="A0AAW0I821"/>
<name>A0AAW0I821_MYOGA</name>
<protein>
    <submittedName>
        <fullName evidence="1">Uncharacterized protein</fullName>
    </submittedName>
</protein>
<accession>A0AAW0I821</accession>
<comment type="caution">
    <text evidence="1">The sequence shown here is derived from an EMBL/GenBank/DDBJ whole genome shotgun (WGS) entry which is preliminary data.</text>
</comment>
<evidence type="ECO:0000313" key="1">
    <source>
        <dbReference type="EMBL" id="KAK7810521.1"/>
    </source>
</evidence>
<proteinExistence type="predicted"/>
<keyword evidence="2" id="KW-1185">Reference proteome</keyword>
<reference evidence="1 2" key="1">
    <citation type="journal article" date="2023" name="bioRxiv">
        <title>Conserved and derived expression patterns and positive selection on dental genes reveal complex evolutionary context of ever-growing rodent molars.</title>
        <authorList>
            <person name="Calamari Z.T."/>
            <person name="Song A."/>
            <person name="Cohen E."/>
            <person name="Akter M."/>
            <person name="Roy R.D."/>
            <person name="Hallikas O."/>
            <person name="Christensen M.M."/>
            <person name="Li P."/>
            <person name="Marangoni P."/>
            <person name="Jernvall J."/>
            <person name="Klein O.D."/>
        </authorList>
    </citation>
    <scope>NUCLEOTIDE SEQUENCE [LARGE SCALE GENOMIC DNA]</scope>
    <source>
        <strain evidence="1">V071</strain>
    </source>
</reference>
<dbReference type="EMBL" id="JBBHLL010000194">
    <property type="protein sequence ID" value="KAK7810521.1"/>
    <property type="molecule type" value="Genomic_DNA"/>
</dbReference>
<sequence>MEAKLRIAAIDFPGPVLLIYIKRSVPVNGKGVDGVHSLSQSGVSPAPRDELIRLPPSGPTVIVQRGIRKHEELPHADAEEVSRIFWKMQGGLDTPVVTCAFLVQSDPCEMD</sequence>
<evidence type="ECO:0000313" key="2">
    <source>
        <dbReference type="Proteomes" id="UP001488838"/>
    </source>
</evidence>
<dbReference type="Proteomes" id="UP001488838">
    <property type="component" value="Unassembled WGS sequence"/>
</dbReference>